<dbReference type="Proteomes" id="UP000663874">
    <property type="component" value="Unassembled WGS sequence"/>
</dbReference>
<feature type="non-terminal residue" evidence="1">
    <location>
        <position position="1"/>
    </location>
</feature>
<evidence type="ECO:0000313" key="1">
    <source>
        <dbReference type="EMBL" id="CAF3908862.1"/>
    </source>
</evidence>
<protein>
    <submittedName>
        <fullName evidence="1">Uncharacterized protein</fullName>
    </submittedName>
</protein>
<sequence length="46" mass="5726">VIEHMPHYLRMLTYTRQPDTEWGPEKNENRYSRYKPKIEQSTFINQ</sequence>
<accession>A0A819I148</accession>
<dbReference type="AlphaFoldDB" id="A0A819I148"/>
<dbReference type="EMBL" id="CAJOBE010003952">
    <property type="protein sequence ID" value="CAF3908862.1"/>
    <property type="molecule type" value="Genomic_DNA"/>
</dbReference>
<proteinExistence type="predicted"/>
<name>A0A819I148_9BILA</name>
<reference evidence="1" key="1">
    <citation type="submission" date="2021-02" db="EMBL/GenBank/DDBJ databases">
        <authorList>
            <person name="Nowell W R."/>
        </authorList>
    </citation>
    <scope>NUCLEOTIDE SEQUENCE</scope>
</reference>
<comment type="caution">
    <text evidence="1">The sequence shown here is derived from an EMBL/GenBank/DDBJ whole genome shotgun (WGS) entry which is preliminary data.</text>
</comment>
<evidence type="ECO:0000313" key="2">
    <source>
        <dbReference type="Proteomes" id="UP000663874"/>
    </source>
</evidence>
<gene>
    <name evidence="1" type="ORF">FNK824_LOCUS20984</name>
</gene>
<organism evidence="1 2">
    <name type="scientific">Rotaria sordida</name>
    <dbReference type="NCBI Taxonomy" id="392033"/>
    <lineage>
        <taxon>Eukaryota</taxon>
        <taxon>Metazoa</taxon>
        <taxon>Spiralia</taxon>
        <taxon>Gnathifera</taxon>
        <taxon>Rotifera</taxon>
        <taxon>Eurotatoria</taxon>
        <taxon>Bdelloidea</taxon>
        <taxon>Philodinida</taxon>
        <taxon>Philodinidae</taxon>
        <taxon>Rotaria</taxon>
    </lineage>
</organism>